<dbReference type="RefSeq" id="WP_183442919.1">
    <property type="nucleotide sequence ID" value="NZ_JACHXD010000014.1"/>
</dbReference>
<protein>
    <recommendedName>
        <fullName evidence="3">HEAT repeat domain-containing protein</fullName>
    </recommendedName>
</protein>
<dbReference type="SMART" id="SM00567">
    <property type="entry name" value="EZ_HEAT"/>
    <property type="match status" value="2"/>
</dbReference>
<dbReference type="AlphaFoldDB" id="A0A7W5FWE8"/>
<reference evidence="1 2" key="1">
    <citation type="submission" date="2020-08" db="EMBL/GenBank/DDBJ databases">
        <title>Genomic Encyclopedia of Type Strains, Phase III (KMG-III): the genomes of soil and plant-associated and newly described type strains.</title>
        <authorList>
            <person name="Whitman W."/>
        </authorList>
    </citation>
    <scope>NUCLEOTIDE SEQUENCE [LARGE SCALE GENOMIC DNA]</scope>
    <source>
        <strain evidence="1 2">CECT 8897</strain>
    </source>
</reference>
<dbReference type="Gene3D" id="1.25.10.10">
    <property type="entry name" value="Leucine-rich Repeat Variant"/>
    <property type="match status" value="1"/>
</dbReference>
<name>A0A7W5FWE8_9BURK</name>
<gene>
    <name evidence="1" type="ORF">FHS03_004269</name>
</gene>
<evidence type="ECO:0008006" key="3">
    <source>
        <dbReference type="Google" id="ProtNLM"/>
    </source>
</evidence>
<organism evidence="1 2">
    <name type="scientific">Pseudoduganella violacea</name>
    <dbReference type="NCBI Taxonomy" id="1715466"/>
    <lineage>
        <taxon>Bacteria</taxon>
        <taxon>Pseudomonadati</taxon>
        <taxon>Pseudomonadota</taxon>
        <taxon>Betaproteobacteria</taxon>
        <taxon>Burkholderiales</taxon>
        <taxon>Oxalobacteraceae</taxon>
        <taxon>Telluria group</taxon>
        <taxon>Pseudoduganella</taxon>
    </lineage>
</organism>
<dbReference type="Proteomes" id="UP000541535">
    <property type="component" value="Unassembled WGS sequence"/>
</dbReference>
<dbReference type="EMBL" id="JACHXD010000014">
    <property type="protein sequence ID" value="MBB3121193.1"/>
    <property type="molecule type" value="Genomic_DNA"/>
</dbReference>
<sequence length="136" mass="15268">MCILSVLAEVAASRDADELSETVCAVNRDFSAAPLLAHILLEDWHRSHENIVFELGLIGNPSVVDAIASAARTKFKSLVEWDRWCRFQRECAFALARIGTNESRAALEEMVRSEDAHLRQVGEEGLSYWPMPYGVY</sequence>
<keyword evidence="2" id="KW-1185">Reference proteome</keyword>
<dbReference type="InterPro" id="IPR004155">
    <property type="entry name" value="PBS_lyase_HEAT"/>
</dbReference>
<dbReference type="InterPro" id="IPR011989">
    <property type="entry name" value="ARM-like"/>
</dbReference>
<evidence type="ECO:0000313" key="2">
    <source>
        <dbReference type="Proteomes" id="UP000541535"/>
    </source>
</evidence>
<dbReference type="Pfam" id="PF03130">
    <property type="entry name" value="HEAT_PBS"/>
    <property type="match status" value="1"/>
</dbReference>
<accession>A0A7W5FWE8</accession>
<evidence type="ECO:0000313" key="1">
    <source>
        <dbReference type="EMBL" id="MBB3121193.1"/>
    </source>
</evidence>
<proteinExistence type="predicted"/>
<comment type="caution">
    <text evidence="1">The sequence shown here is derived from an EMBL/GenBank/DDBJ whole genome shotgun (WGS) entry which is preliminary data.</text>
</comment>